<dbReference type="GO" id="GO:0006303">
    <property type="term" value="P:double-strand break repair via nonhomologous end joining"/>
    <property type="evidence" value="ECO:0007669"/>
    <property type="project" value="InterPro"/>
</dbReference>
<reference evidence="12" key="2">
    <citation type="submission" date="2023-03" db="EMBL/GenBank/DDBJ databases">
        <authorList>
            <person name="Inwood S.N."/>
            <person name="Skelly J.G."/>
            <person name="Guhlin J."/>
            <person name="Harrop T.W.R."/>
            <person name="Goldson S.G."/>
            <person name="Dearden P.K."/>
        </authorList>
    </citation>
    <scope>NUCLEOTIDE SEQUENCE</scope>
    <source>
        <strain evidence="12">Lincoln</strain>
        <tissue evidence="12">Whole body</tissue>
    </source>
</reference>
<dbReference type="SUPFAM" id="SSF100939">
    <property type="entry name" value="SPOC domain-like"/>
    <property type="match status" value="1"/>
</dbReference>
<evidence type="ECO:0000256" key="7">
    <source>
        <dbReference type="ARBA" id="ARBA00023125"/>
    </source>
</evidence>
<dbReference type="GO" id="GO:0006310">
    <property type="term" value="P:DNA recombination"/>
    <property type="evidence" value="ECO:0007669"/>
    <property type="project" value="UniProtKB-KW"/>
</dbReference>
<keyword evidence="4" id="KW-0378">Hydrolase</keyword>
<keyword evidence="6" id="KW-0067">ATP-binding</keyword>
<name>A0AA39L0R9_MICHY</name>
<evidence type="ECO:0000313" key="12">
    <source>
        <dbReference type="EMBL" id="KAK0180701.1"/>
    </source>
</evidence>
<dbReference type="PANTHER" id="PTHR12604:SF4">
    <property type="entry name" value="X-RAY REPAIR CROSS-COMPLEMENTING PROTEIN 5"/>
    <property type="match status" value="1"/>
</dbReference>
<evidence type="ECO:0000256" key="9">
    <source>
        <dbReference type="ARBA" id="ARBA00023204"/>
    </source>
</evidence>
<gene>
    <name evidence="12" type="ORF">PV327_003058</name>
</gene>
<dbReference type="AlphaFoldDB" id="A0AA39L0R9"/>
<evidence type="ECO:0000256" key="3">
    <source>
        <dbReference type="ARBA" id="ARBA00022763"/>
    </source>
</evidence>
<reference evidence="12" key="1">
    <citation type="journal article" date="2023" name="bioRxiv">
        <title>Scaffold-level genome assemblies of two parasitoid biocontrol wasps reveal the parthenogenesis mechanism and an associated novel virus.</title>
        <authorList>
            <person name="Inwood S."/>
            <person name="Skelly J."/>
            <person name="Guhlin J."/>
            <person name="Harrop T."/>
            <person name="Goldson S."/>
            <person name="Dearden P."/>
        </authorList>
    </citation>
    <scope>NUCLEOTIDE SEQUENCE</scope>
    <source>
        <strain evidence="12">Lincoln</strain>
        <tissue evidence="12">Whole body</tissue>
    </source>
</reference>
<dbReference type="InterPro" id="IPR016194">
    <property type="entry name" value="SPOC-like_C_dom_sf"/>
</dbReference>
<dbReference type="Pfam" id="PF03731">
    <property type="entry name" value="Ku_N"/>
    <property type="match status" value="1"/>
</dbReference>
<keyword evidence="8" id="KW-0233">DNA recombination</keyword>
<dbReference type="GO" id="GO:0016787">
    <property type="term" value="F:hydrolase activity"/>
    <property type="evidence" value="ECO:0007669"/>
    <property type="project" value="UniProtKB-KW"/>
</dbReference>
<keyword evidence="7" id="KW-0238">DNA-binding</keyword>
<organism evidence="12 13">
    <name type="scientific">Microctonus hyperodae</name>
    <name type="common">Parasitoid wasp</name>
    <dbReference type="NCBI Taxonomy" id="165561"/>
    <lineage>
        <taxon>Eukaryota</taxon>
        <taxon>Metazoa</taxon>
        <taxon>Ecdysozoa</taxon>
        <taxon>Arthropoda</taxon>
        <taxon>Hexapoda</taxon>
        <taxon>Insecta</taxon>
        <taxon>Pterygota</taxon>
        <taxon>Neoptera</taxon>
        <taxon>Endopterygota</taxon>
        <taxon>Hymenoptera</taxon>
        <taxon>Apocrita</taxon>
        <taxon>Ichneumonoidea</taxon>
        <taxon>Braconidae</taxon>
        <taxon>Euphorinae</taxon>
        <taxon>Microctonus</taxon>
    </lineage>
</organism>
<dbReference type="SUPFAM" id="SSF53300">
    <property type="entry name" value="vWA-like"/>
    <property type="match status" value="1"/>
</dbReference>
<dbReference type="GO" id="GO:0004386">
    <property type="term" value="F:helicase activity"/>
    <property type="evidence" value="ECO:0007669"/>
    <property type="project" value="UniProtKB-KW"/>
</dbReference>
<accession>A0AA39L0R9</accession>
<evidence type="ECO:0000313" key="13">
    <source>
        <dbReference type="Proteomes" id="UP001168972"/>
    </source>
</evidence>
<keyword evidence="13" id="KW-1185">Reference proteome</keyword>
<dbReference type="Pfam" id="PF02735">
    <property type="entry name" value="Ku"/>
    <property type="match status" value="1"/>
</dbReference>
<feature type="domain" description="Ku" evidence="11">
    <location>
        <begin position="267"/>
        <end position="410"/>
    </location>
</feature>
<dbReference type="Gene3D" id="3.40.50.410">
    <property type="entry name" value="von Willebrand factor, type A domain"/>
    <property type="match status" value="1"/>
</dbReference>
<evidence type="ECO:0000256" key="4">
    <source>
        <dbReference type="ARBA" id="ARBA00022801"/>
    </source>
</evidence>
<sequence>MSRKDRETIVFVVNVGSSNDPESNKETVKNAKQLMKNIIEKKIFLEPKDEVGIILMGVDVGVNALQFDNIEDYHPIQVCNWNMIEKVLDITETDIFYTNWVEGLHAGVDLLQREAEDAKRKTIVVIMDCPEAEINQEAMKNIAATIVEEDITLLWIGTSSILELGREQRNNSEKMVQRLCRRVNGKHATFSEILPNIQFYGGKQPKPTGWRCNLEISDIKIPTITYLFIADKKPLPAWKTVAKNPECENLNEIIDVKVNKGLADYHKKEYDIDNIVRGYKYGRKFIPMTDDFTASLKKLNTEKSLIVYGFLPKDKVKLRDRCGDETHILLPSDGAEIHFFSLLKAMADLNFVAIVRSVYIDKCDPKMKILYPQIDDPDKPWCFLMVDHMFKENLGVVEPRTYDEVYKQLKDDEWEAVDNFIDQMMLKDPP</sequence>
<dbReference type="Proteomes" id="UP001168972">
    <property type="component" value="Unassembled WGS sequence"/>
</dbReference>
<protein>
    <recommendedName>
        <fullName evidence="11">Ku domain-containing protein</fullName>
    </recommendedName>
</protein>
<dbReference type="InterPro" id="IPR006164">
    <property type="entry name" value="DNA_bd_Ku70/Ku80"/>
</dbReference>
<comment type="caution">
    <text evidence="12">The sequence shown here is derived from an EMBL/GenBank/DDBJ whole genome shotgun (WGS) entry which is preliminary data.</text>
</comment>
<keyword evidence="9" id="KW-0234">DNA repair</keyword>
<comment type="subcellular location">
    <subcellularLocation>
        <location evidence="1">Nucleus</location>
    </subcellularLocation>
</comment>
<dbReference type="GO" id="GO:0042162">
    <property type="term" value="F:telomeric DNA binding"/>
    <property type="evidence" value="ECO:0007669"/>
    <property type="project" value="TreeGrafter"/>
</dbReference>
<keyword evidence="5" id="KW-0347">Helicase</keyword>
<evidence type="ECO:0000256" key="5">
    <source>
        <dbReference type="ARBA" id="ARBA00022806"/>
    </source>
</evidence>
<dbReference type="GO" id="GO:0005524">
    <property type="term" value="F:ATP binding"/>
    <property type="evidence" value="ECO:0007669"/>
    <property type="project" value="UniProtKB-KW"/>
</dbReference>
<evidence type="ECO:0000256" key="2">
    <source>
        <dbReference type="ARBA" id="ARBA00022741"/>
    </source>
</evidence>
<proteinExistence type="predicted"/>
<evidence type="ECO:0000259" key="11">
    <source>
        <dbReference type="SMART" id="SM00559"/>
    </source>
</evidence>
<dbReference type="EMBL" id="JAQQBR010000002">
    <property type="protein sequence ID" value="KAK0180701.1"/>
    <property type="molecule type" value="Genomic_DNA"/>
</dbReference>
<evidence type="ECO:0000256" key="10">
    <source>
        <dbReference type="ARBA" id="ARBA00023242"/>
    </source>
</evidence>
<dbReference type="GO" id="GO:0000723">
    <property type="term" value="P:telomere maintenance"/>
    <property type="evidence" value="ECO:0007669"/>
    <property type="project" value="TreeGrafter"/>
</dbReference>
<keyword evidence="3" id="KW-0227">DNA damage</keyword>
<evidence type="ECO:0000256" key="8">
    <source>
        <dbReference type="ARBA" id="ARBA00023172"/>
    </source>
</evidence>
<evidence type="ECO:0000256" key="6">
    <source>
        <dbReference type="ARBA" id="ARBA00022840"/>
    </source>
</evidence>
<dbReference type="InterPro" id="IPR036465">
    <property type="entry name" value="vWFA_dom_sf"/>
</dbReference>
<keyword evidence="10" id="KW-0539">Nucleus</keyword>
<dbReference type="CDD" id="cd00198">
    <property type="entry name" value="vWFA"/>
    <property type="match status" value="1"/>
</dbReference>
<dbReference type="SMART" id="SM00559">
    <property type="entry name" value="Ku78"/>
    <property type="match status" value="1"/>
</dbReference>
<keyword evidence="2" id="KW-0547">Nucleotide-binding</keyword>
<dbReference type="Gene3D" id="2.40.290.10">
    <property type="match status" value="1"/>
</dbReference>
<dbReference type="GO" id="GO:0003690">
    <property type="term" value="F:double-stranded DNA binding"/>
    <property type="evidence" value="ECO:0007669"/>
    <property type="project" value="TreeGrafter"/>
</dbReference>
<evidence type="ECO:0000256" key="1">
    <source>
        <dbReference type="ARBA" id="ARBA00004123"/>
    </source>
</evidence>
<dbReference type="GO" id="GO:0043564">
    <property type="term" value="C:Ku70:Ku80 complex"/>
    <property type="evidence" value="ECO:0007669"/>
    <property type="project" value="TreeGrafter"/>
</dbReference>
<dbReference type="PANTHER" id="PTHR12604">
    <property type="entry name" value="KU AUTOANTIGEN DNA HELICASE"/>
    <property type="match status" value="1"/>
</dbReference>
<dbReference type="InterPro" id="IPR005161">
    <property type="entry name" value="Ku_N"/>
</dbReference>